<reference evidence="1 2" key="1">
    <citation type="submission" date="2019-04" db="EMBL/GenBank/DDBJ databases">
        <title>Draft genome of the big-headed turtle Platysternon megacephalum.</title>
        <authorList>
            <person name="Gong S."/>
        </authorList>
    </citation>
    <scope>NUCLEOTIDE SEQUENCE [LARGE SCALE GENOMIC DNA]</scope>
    <source>
        <strain evidence="1">DO16091913</strain>
        <tissue evidence="1">Muscle</tissue>
    </source>
</reference>
<sequence length="220" mass="25300">MTVILLDAVIVGEQEEKALLRLKQTIIANGESGGWWKGDESDIGAADNEDNSYAELADRDMEMLDFSMSCTAIRLRQFIDPTPYLPPGTVIRQGKDIQGFYPGQLGRVHKACMPEIAPGPFIKLHPAPVQHEVETQYQHDFDNLTLQGHVLFQRAMKKAMNDWYKQTMYKEEFALPFYNMDHDEDKYTLRTDPGPLTIWRSIADPKKYNLPLLVREKYFS</sequence>
<comment type="caution">
    <text evidence="1">The sequence shown here is derived from an EMBL/GenBank/DDBJ whole genome shotgun (WGS) entry which is preliminary data.</text>
</comment>
<protein>
    <submittedName>
        <fullName evidence="1">Uncharacterized protein</fullName>
    </submittedName>
</protein>
<dbReference type="OrthoDB" id="10034627at2759"/>
<dbReference type="Pfam" id="PF17670">
    <property type="entry name" value="DUF5530"/>
    <property type="match status" value="1"/>
</dbReference>
<keyword evidence="2" id="KW-1185">Reference proteome</keyword>
<reference evidence="1 2" key="2">
    <citation type="submission" date="2019-04" db="EMBL/GenBank/DDBJ databases">
        <title>The genome sequence of big-headed turtle.</title>
        <authorList>
            <person name="Gong S."/>
        </authorList>
    </citation>
    <scope>NUCLEOTIDE SEQUENCE [LARGE SCALE GENOMIC DNA]</scope>
    <source>
        <strain evidence="1">DO16091913</strain>
        <tissue evidence="1">Muscle</tissue>
    </source>
</reference>
<name>A0A4D9DYL9_9SAUR</name>
<evidence type="ECO:0000313" key="1">
    <source>
        <dbReference type="EMBL" id="TFK03226.1"/>
    </source>
</evidence>
<evidence type="ECO:0000313" key="2">
    <source>
        <dbReference type="Proteomes" id="UP000297703"/>
    </source>
</evidence>
<dbReference type="AlphaFoldDB" id="A0A4D9DYL9"/>
<proteinExistence type="predicted"/>
<organism evidence="1 2">
    <name type="scientific">Platysternon megacephalum</name>
    <name type="common">big-headed turtle</name>
    <dbReference type="NCBI Taxonomy" id="55544"/>
    <lineage>
        <taxon>Eukaryota</taxon>
        <taxon>Metazoa</taxon>
        <taxon>Chordata</taxon>
        <taxon>Craniata</taxon>
        <taxon>Vertebrata</taxon>
        <taxon>Euteleostomi</taxon>
        <taxon>Archelosauria</taxon>
        <taxon>Testudinata</taxon>
        <taxon>Testudines</taxon>
        <taxon>Cryptodira</taxon>
        <taxon>Durocryptodira</taxon>
        <taxon>Testudinoidea</taxon>
        <taxon>Platysternidae</taxon>
        <taxon>Platysternon</taxon>
    </lineage>
</organism>
<accession>A0A4D9DYL9</accession>
<dbReference type="Proteomes" id="UP000297703">
    <property type="component" value="Unassembled WGS sequence"/>
</dbReference>
<dbReference type="InterPro" id="IPR037668">
    <property type="entry name" value="SPMIP3"/>
</dbReference>
<gene>
    <name evidence="1" type="ORF">DR999_PMT14376</name>
</gene>
<dbReference type="PANTHER" id="PTHR31763:SF2">
    <property type="entry name" value="CHROMOSOME 1 OPEN READING FRAME 100"/>
    <property type="match status" value="1"/>
</dbReference>
<dbReference type="EMBL" id="QXTE01000164">
    <property type="protein sequence ID" value="TFK03226.1"/>
    <property type="molecule type" value="Genomic_DNA"/>
</dbReference>
<dbReference type="PANTHER" id="PTHR31763">
    <property type="entry name" value="HYPOTHETICAL PROTEIN LOC689766"/>
    <property type="match status" value="1"/>
</dbReference>